<keyword evidence="2" id="KW-1185">Reference proteome</keyword>
<proteinExistence type="predicted"/>
<sequence>MAQREEGWPLGLPLNARIGFLRNLDLSGSVSFSTLLTASPTSSTVSSSDLDTESTGSFFRDKSITLGSLIGVSSILELTQRSTRRRRMENIKDQKNYKTSRPWLFSLCSKLSTDAVDTSTTPSLGHFLEAERKAANVYRRNQSPVAPDSGDFSPVTMPEANSIFVGDHVDPHSEAALGIAGSRKAGRELLRHGNGYGVPLPFPCMCGQLIE</sequence>
<gene>
    <name evidence="1" type="ORF">SLEP1_g38874</name>
</gene>
<organism evidence="1 2">
    <name type="scientific">Rubroshorea leprosula</name>
    <dbReference type="NCBI Taxonomy" id="152421"/>
    <lineage>
        <taxon>Eukaryota</taxon>
        <taxon>Viridiplantae</taxon>
        <taxon>Streptophyta</taxon>
        <taxon>Embryophyta</taxon>
        <taxon>Tracheophyta</taxon>
        <taxon>Spermatophyta</taxon>
        <taxon>Magnoliopsida</taxon>
        <taxon>eudicotyledons</taxon>
        <taxon>Gunneridae</taxon>
        <taxon>Pentapetalae</taxon>
        <taxon>rosids</taxon>
        <taxon>malvids</taxon>
        <taxon>Malvales</taxon>
        <taxon>Dipterocarpaceae</taxon>
        <taxon>Rubroshorea</taxon>
    </lineage>
</organism>
<dbReference type="EMBL" id="BPVZ01000085">
    <property type="protein sequence ID" value="GKV30007.1"/>
    <property type="molecule type" value="Genomic_DNA"/>
</dbReference>
<evidence type="ECO:0000313" key="1">
    <source>
        <dbReference type="EMBL" id="GKV30007.1"/>
    </source>
</evidence>
<protein>
    <submittedName>
        <fullName evidence="1">Uncharacterized protein</fullName>
    </submittedName>
</protein>
<dbReference type="InterPro" id="IPR040344">
    <property type="entry name" value="At3g17950-like"/>
</dbReference>
<accession>A0AAV5KYU5</accession>
<evidence type="ECO:0000313" key="2">
    <source>
        <dbReference type="Proteomes" id="UP001054252"/>
    </source>
</evidence>
<dbReference type="PANTHER" id="PTHR33544">
    <property type="entry name" value="DUF4005 DOMAIN-CONTAINING PROTEIN-RELATED"/>
    <property type="match status" value="1"/>
</dbReference>
<dbReference type="Proteomes" id="UP001054252">
    <property type="component" value="Unassembled WGS sequence"/>
</dbReference>
<dbReference type="PANTHER" id="PTHR33544:SF3">
    <property type="entry name" value="60S RIBOSOMAL PROTEIN L36"/>
    <property type="match status" value="1"/>
</dbReference>
<reference evidence="1 2" key="1">
    <citation type="journal article" date="2021" name="Commun. Biol.">
        <title>The genome of Shorea leprosula (Dipterocarpaceae) highlights the ecological relevance of drought in aseasonal tropical rainforests.</title>
        <authorList>
            <person name="Ng K.K.S."/>
            <person name="Kobayashi M.J."/>
            <person name="Fawcett J.A."/>
            <person name="Hatakeyama M."/>
            <person name="Paape T."/>
            <person name="Ng C.H."/>
            <person name="Ang C.C."/>
            <person name="Tnah L.H."/>
            <person name="Lee C.T."/>
            <person name="Nishiyama T."/>
            <person name="Sese J."/>
            <person name="O'Brien M.J."/>
            <person name="Copetti D."/>
            <person name="Mohd Noor M.I."/>
            <person name="Ong R.C."/>
            <person name="Putra M."/>
            <person name="Sireger I.Z."/>
            <person name="Indrioko S."/>
            <person name="Kosugi Y."/>
            <person name="Izuno A."/>
            <person name="Isagi Y."/>
            <person name="Lee S.L."/>
            <person name="Shimizu K.K."/>
        </authorList>
    </citation>
    <scope>NUCLEOTIDE SEQUENCE [LARGE SCALE GENOMIC DNA]</scope>
    <source>
        <strain evidence="1">214</strain>
    </source>
</reference>
<comment type="caution">
    <text evidence="1">The sequence shown here is derived from an EMBL/GenBank/DDBJ whole genome shotgun (WGS) entry which is preliminary data.</text>
</comment>
<dbReference type="AlphaFoldDB" id="A0AAV5KYU5"/>
<name>A0AAV5KYU5_9ROSI</name>